<keyword evidence="1" id="KW-0472">Membrane</keyword>
<keyword evidence="1" id="KW-1133">Transmembrane helix</keyword>
<organism evidence="2">
    <name type="scientific">uncultured Caudovirales phage</name>
    <dbReference type="NCBI Taxonomy" id="2100421"/>
    <lineage>
        <taxon>Viruses</taxon>
        <taxon>Duplodnaviria</taxon>
        <taxon>Heunggongvirae</taxon>
        <taxon>Uroviricota</taxon>
        <taxon>Caudoviricetes</taxon>
        <taxon>Peduoviridae</taxon>
        <taxon>Maltschvirus</taxon>
        <taxon>Maltschvirus maltsch</taxon>
    </lineage>
</organism>
<accession>A0A6J7X145</accession>
<feature type="transmembrane region" description="Helical" evidence="1">
    <location>
        <begin position="50"/>
        <end position="68"/>
    </location>
</feature>
<sequence>MTCCTYKCEQGRDCPVRKQSIEAINQAYIERGRVPDTYPYIETVGTVKALIAWLVLVAAVGIIFMAWVKV</sequence>
<evidence type="ECO:0000313" key="2">
    <source>
        <dbReference type="EMBL" id="CAB5222805.1"/>
    </source>
</evidence>
<gene>
    <name evidence="2" type="ORF">UFOVP377_34</name>
</gene>
<protein>
    <submittedName>
        <fullName evidence="2">Uncharacterized protein</fullName>
    </submittedName>
</protein>
<evidence type="ECO:0000256" key="1">
    <source>
        <dbReference type="SAM" id="Phobius"/>
    </source>
</evidence>
<proteinExistence type="predicted"/>
<name>A0A6J7X145_9CAUD</name>
<reference evidence="2" key="1">
    <citation type="submission" date="2020-05" db="EMBL/GenBank/DDBJ databases">
        <authorList>
            <person name="Chiriac C."/>
            <person name="Salcher M."/>
            <person name="Ghai R."/>
            <person name="Kavagutti S V."/>
        </authorList>
    </citation>
    <scope>NUCLEOTIDE SEQUENCE</scope>
</reference>
<keyword evidence="1" id="KW-0812">Transmembrane</keyword>
<dbReference type="EMBL" id="LR798314">
    <property type="protein sequence ID" value="CAB5222805.1"/>
    <property type="molecule type" value="Genomic_DNA"/>
</dbReference>